<keyword evidence="1" id="KW-0472">Membrane</keyword>
<evidence type="ECO:0000256" key="1">
    <source>
        <dbReference type="SAM" id="Phobius"/>
    </source>
</evidence>
<proteinExistence type="predicted"/>
<feature type="transmembrane region" description="Helical" evidence="1">
    <location>
        <begin position="62"/>
        <end position="84"/>
    </location>
</feature>
<gene>
    <name evidence="2" type="ORF">HTZ77_38205</name>
</gene>
<keyword evidence="1" id="KW-1133">Transmembrane helix</keyword>
<feature type="transmembrane region" description="Helical" evidence="1">
    <location>
        <begin position="36"/>
        <end position="55"/>
    </location>
</feature>
<feature type="transmembrane region" description="Helical" evidence="1">
    <location>
        <begin position="90"/>
        <end position="110"/>
    </location>
</feature>
<evidence type="ECO:0000313" key="3">
    <source>
        <dbReference type="Proteomes" id="UP000586042"/>
    </source>
</evidence>
<protein>
    <recommendedName>
        <fullName evidence="4">Integral membrane protein</fullName>
    </recommendedName>
</protein>
<dbReference type="EMBL" id="JABWGN010000019">
    <property type="protein sequence ID" value="NUW37197.1"/>
    <property type="molecule type" value="Genomic_DNA"/>
</dbReference>
<comment type="caution">
    <text evidence="2">The sequence shown here is derived from an EMBL/GenBank/DDBJ whole genome shotgun (WGS) entry which is preliminary data.</text>
</comment>
<dbReference type="Proteomes" id="UP000586042">
    <property type="component" value="Unassembled WGS sequence"/>
</dbReference>
<keyword evidence="3" id="KW-1185">Reference proteome</keyword>
<dbReference type="RefSeq" id="WP_175594646.1">
    <property type="nucleotide sequence ID" value="NZ_JABWGN010000019.1"/>
</dbReference>
<sequence length="128" mass="13413">MTDTVRQDSPAGSALRFATELVAWVATPWALASRSVALAVLSVIVLIGLPTLFSTPGDKRNVIVPVPGFVTILLVLLQLVAAVAASWAAWPAPVAVVVTALAVATVAFEVPRWRWLLSRGVHPPSGAL</sequence>
<reference evidence="2 3" key="1">
    <citation type="submission" date="2020-06" db="EMBL/GenBank/DDBJ databases">
        <title>Nonomuraea sp. SMC257, a novel actinomycete isolated from soil.</title>
        <authorList>
            <person name="Chanama M."/>
        </authorList>
    </citation>
    <scope>NUCLEOTIDE SEQUENCE [LARGE SCALE GENOMIC DNA]</scope>
    <source>
        <strain evidence="2 3">SMC257</strain>
    </source>
</reference>
<organism evidence="2 3">
    <name type="scientific">Nonomuraea montanisoli</name>
    <dbReference type="NCBI Taxonomy" id="2741721"/>
    <lineage>
        <taxon>Bacteria</taxon>
        <taxon>Bacillati</taxon>
        <taxon>Actinomycetota</taxon>
        <taxon>Actinomycetes</taxon>
        <taxon>Streptosporangiales</taxon>
        <taxon>Streptosporangiaceae</taxon>
        <taxon>Nonomuraea</taxon>
    </lineage>
</organism>
<evidence type="ECO:0008006" key="4">
    <source>
        <dbReference type="Google" id="ProtNLM"/>
    </source>
</evidence>
<accession>A0A7Y6IFA2</accession>
<name>A0A7Y6IFA2_9ACTN</name>
<keyword evidence="1" id="KW-0812">Transmembrane</keyword>
<evidence type="ECO:0000313" key="2">
    <source>
        <dbReference type="EMBL" id="NUW37197.1"/>
    </source>
</evidence>
<dbReference type="AlphaFoldDB" id="A0A7Y6IFA2"/>